<organism evidence="2 3">
    <name type="scientific">Triangularia setosa</name>
    <dbReference type="NCBI Taxonomy" id="2587417"/>
    <lineage>
        <taxon>Eukaryota</taxon>
        <taxon>Fungi</taxon>
        <taxon>Dikarya</taxon>
        <taxon>Ascomycota</taxon>
        <taxon>Pezizomycotina</taxon>
        <taxon>Sordariomycetes</taxon>
        <taxon>Sordariomycetidae</taxon>
        <taxon>Sordariales</taxon>
        <taxon>Podosporaceae</taxon>
        <taxon>Triangularia</taxon>
    </lineage>
</organism>
<keyword evidence="3" id="KW-1185">Reference proteome</keyword>
<sequence>MQEDNKAAQKKTSFFARNNFPESTESLCFGTALARFPSSMLIEPTSQGYCSYTLLNTSQQLAIQFRPEKHAIDVEISELAREIHGSWAPVTKLLGCVSLSPRLDFYSHSLIPGKVLSNFPFENGGVNAAELVHELAVFSSQAYHHPSSGASRKLGRIGSGLEGRLLLLREGLPVRFRGLVNCVLLRLEEIVGLPWVLTHGDFNPDNIIVKLDKSKRELKLKGVIDWAEAEFLPFGTGLYGLESILRYLGGSVPSDGPGVEVRVKLREIFWSELEKQIPKLKTDEEFRERVKLAGLMGVLFWYGIAFDNGALDRVVENGRDDKEVRMLGDILFEAGGWENYAGLVEDSKK</sequence>
<accession>A0AAN6WDX2</accession>
<evidence type="ECO:0000313" key="2">
    <source>
        <dbReference type="EMBL" id="KAK4179765.1"/>
    </source>
</evidence>
<comment type="caution">
    <text evidence="2">The sequence shown here is derived from an EMBL/GenBank/DDBJ whole genome shotgun (WGS) entry which is preliminary data.</text>
</comment>
<protein>
    <recommendedName>
        <fullName evidence="1">Aminoglycoside phosphotransferase domain-containing protein</fullName>
    </recommendedName>
</protein>
<gene>
    <name evidence="2" type="ORF">QBC36DRAFT_343475</name>
</gene>
<dbReference type="InterPro" id="IPR002575">
    <property type="entry name" value="Aminoglycoside_PTrfase"/>
</dbReference>
<name>A0AAN6WDX2_9PEZI</name>
<evidence type="ECO:0000259" key="1">
    <source>
        <dbReference type="Pfam" id="PF01636"/>
    </source>
</evidence>
<reference evidence="2" key="2">
    <citation type="submission" date="2023-05" db="EMBL/GenBank/DDBJ databases">
        <authorList>
            <consortium name="Lawrence Berkeley National Laboratory"/>
            <person name="Steindorff A."/>
            <person name="Hensen N."/>
            <person name="Bonometti L."/>
            <person name="Westerberg I."/>
            <person name="Brannstrom I.O."/>
            <person name="Guillou S."/>
            <person name="Cros-Aarteil S."/>
            <person name="Calhoun S."/>
            <person name="Haridas S."/>
            <person name="Kuo A."/>
            <person name="Mondo S."/>
            <person name="Pangilinan J."/>
            <person name="Riley R."/>
            <person name="Labutti K."/>
            <person name="Andreopoulos B."/>
            <person name="Lipzen A."/>
            <person name="Chen C."/>
            <person name="Yanf M."/>
            <person name="Daum C."/>
            <person name="Ng V."/>
            <person name="Clum A."/>
            <person name="Ohm R."/>
            <person name="Martin F."/>
            <person name="Silar P."/>
            <person name="Natvig D."/>
            <person name="Lalanne C."/>
            <person name="Gautier V."/>
            <person name="Ament-Velasquez S.L."/>
            <person name="Kruys A."/>
            <person name="Hutchinson M.I."/>
            <person name="Powell A.J."/>
            <person name="Barry K."/>
            <person name="Miller A.N."/>
            <person name="Grigoriev I.V."/>
            <person name="Debuchy R."/>
            <person name="Gladieux P."/>
            <person name="Thoren M.H."/>
            <person name="Johannesson H."/>
        </authorList>
    </citation>
    <scope>NUCLEOTIDE SEQUENCE</scope>
    <source>
        <strain evidence="2">CBS 892.96</strain>
    </source>
</reference>
<dbReference type="Proteomes" id="UP001302321">
    <property type="component" value="Unassembled WGS sequence"/>
</dbReference>
<reference evidence="2" key="1">
    <citation type="journal article" date="2023" name="Mol. Phylogenet. Evol.">
        <title>Genome-scale phylogeny and comparative genomics of the fungal order Sordariales.</title>
        <authorList>
            <person name="Hensen N."/>
            <person name="Bonometti L."/>
            <person name="Westerberg I."/>
            <person name="Brannstrom I.O."/>
            <person name="Guillou S."/>
            <person name="Cros-Aarteil S."/>
            <person name="Calhoun S."/>
            <person name="Haridas S."/>
            <person name="Kuo A."/>
            <person name="Mondo S."/>
            <person name="Pangilinan J."/>
            <person name="Riley R."/>
            <person name="LaButti K."/>
            <person name="Andreopoulos B."/>
            <person name="Lipzen A."/>
            <person name="Chen C."/>
            <person name="Yan M."/>
            <person name="Daum C."/>
            <person name="Ng V."/>
            <person name="Clum A."/>
            <person name="Steindorff A."/>
            <person name="Ohm R.A."/>
            <person name="Martin F."/>
            <person name="Silar P."/>
            <person name="Natvig D.O."/>
            <person name="Lalanne C."/>
            <person name="Gautier V."/>
            <person name="Ament-Velasquez S.L."/>
            <person name="Kruys A."/>
            <person name="Hutchinson M.I."/>
            <person name="Powell A.J."/>
            <person name="Barry K."/>
            <person name="Miller A.N."/>
            <person name="Grigoriev I.V."/>
            <person name="Debuchy R."/>
            <person name="Gladieux P."/>
            <person name="Hiltunen Thoren M."/>
            <person name="Johannesson H."/>
        </authorList>
    </citation>
    <scope>NUCLEOTIDE SEQUENCE</scope>
    <source>
        <strain evidence="2">CBS 892.96</strain>
    </source>
</reference>
<dbReference type="SUPFAM" id="SSF56112">
    <property type="entry name" value="Protein kinase-like (PK-like)"/>
    <property type="match status" value="1"/>
</dbReference>
<dbReference type="Gene3D" id="3.90.1200.10">
    <property type="match status" value="1"/>
</dbReference>
<proteinExistence type="predicted"/>
<dbReference type="AlphaFoldDB" id="A0AAN6WDX2"/>
<evidence type="ECO:0000313" key="3">
    <source>
        <dbReference type="Proteomes" id="UP001302321"/>
    </source>
</evidence>
<dbReference type="EMBL" id="MU866110">
    <property type="protein sequence ID" value="KAK4179765.1"/>
    <property type="molecule type" value="Genomic_DNA"/>
</dbReference>
<dbReference type="Pfam" id="PF01636">
    <property type="entry name" value="APH"/>
    <property type="match status" value="1"/>
</dbReference>
<dbReference type="InterPro" id="IPR011009">
    <property type="entry name" value="Kinase-like_dom_sf"/>
</dbReference>
<feature type="domain" description="Aminoglycoside phosphotransferase" evidence="1">
    <location>
        <begin position="105"/>
        <end position="229"/>
    </location>
</feature>